<dbReference type="Gene3D" id="3.40.366.10">
    <property type="entry name" value="Malonyl-Coenzyme A Acyl Carrier Protein, domain 2"/>
    <property type="match status" value="1"/>
</dbReference>
<feature type="domain" description="Malonyl-CoA:ACP transacylase (MAT)" evidence="4">
    <location>
        <begin position="157"/>
        <end position="330"/>
    </location>
</feature>
<dbReference type="SUPFAM" id="SSF53901">
    <property type="entry name" value="Thiolase-like"/>
    <property type="match status" value="1"/>
</dbReference>
<dbReference type="InterPro" id="IPR016036">
    <property type="entry name" value="Malonyl_transacylase_ACP-bd"/>
</dbReference>
<protein>
    <submittedName>
        <fullName evidence="5">Putative Phenolphthiocerol synthesis polyketide synthase type I Pks15/1</fullName>
    </submittedName>
</protein>
<dbReference type="PANTHER" id="PTHR43775:SF51">
    <property type="entry name" value="INACTIVE PHENOLPHTHIOCEROL SYNTHESIS POLYKETIDE SYNTHASE TYPE I PKS1-RELATED"/>
    <property type="match status" value="1"/>
</dbReference>
<name>S3ZEC6_9ACTN</name>
<dbReference type="GO" id="GO:0006633">
    <property type="term" value="P:fatty acid biosynthetic process"/>
    <property type="evidence" value="ECO:0007669"/>
    <property type="project" value="TreeGrafter"/>
</dbReference>
<dbReference type="Pfam" id="PF00698">
    <property type="entry name" value="Acyl_transf_1"/>
    <property type="match status" value="1"/>
</dbReference>
<dbReference type="InterPro" id="IPR016039">
    <property type="entry name" value="Thiolase-like"/>
</dbReference>
<accession>S3ZEC6</accession>
<dbReference type="SUPFAM" id="SSF55048">
    <property type="entry name" value="Probable ACP-binding domain of malonyl-CoA ACP transacylase"/>
    <property type="match status" value="1"/>
</dbReference>
<dbReference type="InterPro" id="IPR032821">
    <property type="entry name" value="PKS_assoc"/>
</dbReference>
<evidence type="ECO:0000256" key="2">
    <source>
        <dbReference type="ARBA" id="ARBA00023268"/>
    </source>
</evidence>
<dbReference type="EMBL" id="AOPZ01000309">
    <property type="protein sequence ID" value="EPH41493.1"/>
    <property type="molecule type" value="Genomic_DNA"/>
</dbReference>
<reference evidence="5 6" key="1">
    <citation type="submission" date="2013-02" db="EMBL/GenBank/DDBJ databases">
        <title>Draft Genome Sequence of Streptomyces aurantiacus, Which Produces Setomimycin.</title>
        <authorList>
            <person name="Gruening B.A."/>
            <person name="Praeg A."/>
            <person name="Erxleben A."/>
            <person name="Guenther S."/>
            <person name="Mueller M."/>
        </authorList>
    </citation>
    <scope>NUCLEOTIDE SEQUENCE [LARGE SCALE GENOMIC DNA]</scope>
    <source>
        <strain evidence="5 6">JA 4570</strain>
    </source>
</reference>
<comment type="caution">
    <text evidence="5">The sequence shown here is derived from an EMBL/GenBank/DDBJ whole genome shotgun (WGS) entry which is preliminary data.</text>
</comment>
<evidence type="ECO:0000256" key="3">
    <source>
        <dbReference type="ARBA" id="ARBA00023315"/>
    </source>
</evidence>
<dbReference type="Proteomes" id="UP000014629">
    <property type="component" value="Unassembled WGS sequence"/>
</dbReference>
<dbReference type="AlphaFoldDB" id="S3ZEC6"/>
<evidence type="ECO:0000259" key="4">
    <source>
        <dbReference type="SMART" id="SM00827"/>
    </source>
</evidence>
<dbReference type="Gene3D" id="3.40.47.10">
    <property type="match status" value="1"/>
</dbReference>
<dbReference type="InterPro" id="IPR050091">
    <property type="entry name" value="PKS_NRPS_Biosynth_Enz"/>
</dbReference>
<dbReference type="InterPro" id="IPR001227">
    <property type="entry name" value="Ac_transferase_dom_sf"/>
</dbReference>
<evidence type="ECO:0000313" key="5">
    <source>
        <dbReference type="EMBL" id="EPH41493.1"/>
    </source>
</evidence>
<organism evidence="5 6">
    <name type="scientific">Streptomyces aurantiacus JA 4570</name>
    <dbReference type="NCBI Taxonomy" id="1286094"/>
    <lineage>
        <taxon>Bacteria</taxon>
        <taxon>Bacillati</taxon>
        <taxon>Actinomycetota</taxon>
        <taxon>Actinomycetes</taxon>
        <taxon>Kitasatosporales</taxon>
        <taxon>Streptomycetaceae</taxon>
        <taxon>Streptomyces</taxon>
        <taxon>Streptomyces aurantiacus group</taxon>
    </lineage>
</organism>
<dbReference type="SUPFAM" id="SSF52151">
    <property type="entry name" value="FabD/lysophospholipase-like"/>
    <property type="match status" value="1"/>
</dbReference>
<evidence type="ECO:0000313" key="6">
    <source>
        <dbReference type="Proteomes" id="UP000014629"/>
    </source>
</evidence>
<keyword evidence="3" id="KW-0012">Acyltransferase</keyword>
<dbReference type="PANTHER" id="PTHR43775">
    <property type="entry name" value="FATTY ACID SYNTHASE"/>
    <property type="match status" value="1"/>
</dbReference>
<dbReference type="Gene3D" id="3.30.70.3290">
    <property type="match status" value="1"/>
</dbReference>
<keyword evidence="6" id="KW-1185">Reference proteome</keyword>
<dbReference type="PATRIC" id="fig|1286094.4.peg.5378"/>
<sequence length="330" mass="34450">MDWSAGAVELLTEAREWSAREGGGAPRRAGVSSFGVSGTNAHVIVEQVPAPVPVEDHTEDTKTSVLSSAVPWLVSGRSAEALRAQAGRLAEYAAGHDEVEPVDAGWSLLSGRAAFEHRAVVFGREREEFRSGLEALASGGSSGVVSGSVVEGRTGVLFTGQGSQRIGMGRELYEAFPVFAEALDEVCAQLDGLLERPLKDVMFGEDAGLLEQTGYAQPALFAVEVALYRLAESFGVRPQVVGGHSIGELVAAYVAGVWSLEDAAQLVAARGRLMQSLPEGGAMLAVQAAEEDVLPLLEGVSDRIGVAAVNGPAQVVLSGDREVLAGLEET</sequence>
<keyword evidence="1" id="KW-0808">Transferase</keyword>
<dbReference type="SMART" id="SM00827">
    <property type="entry name" value="PKS_AT"/>
    <property type="match status" value="1"/>
</dbReference>
<dbReference type="InterPro" id="IPR016035">
    <property type="entry name" value="Acyl_Trfase/lysoPLipase"/>
</dbReference>
<proteinExistence type="predicted"/>
<dbReference type="InterPro" id="IPR014043">
    <property type="entry name" value="Acyl_transferase_dom"/>
</dbReference>
<keyword evidence="2" id="KW-0511">Multifunctional enzyme</keyword>
<evidence type="ECO:0000256" key="1">
    <source>
        <dbReference type="ARBA" id="ARBA00022679"/>
    </source>
</evidence>
<dbReference type="Pfam" id="PF16197">
    <property type="entry name" value="KAsynt_C_assoc"/>
    <property type="match status" value="1"/>
</dbReference>
<gene>
    <name evidence="5" type="ORF">STRAU_5447</name>
</gene>
<dbReference type="GO" id="GO:0004312">
    <property type="term" value="F:fatty acid synthase activity"/>
    <property type="evidence" value="ECO:0007669"/>
    <property type="project" value="TreeGrafter"/>
</dbReference>